<dbReference type="AlphaFoldDB" id="A0A3N4PIV8"/>
<evidence type="ECO:0000256" key="2">
    <source>
        <dbReference type="RuleBase" id="RU003357"/>
    </source>
</evidence>
<dbReference type="SUPFAM" id="SSF49464">
    <property type="entry name" value="Carboxypeptidase regulatory domain-like"/>
    <property type="match status" value="1"/>
</dbReference>
<keyword evidence="2" id="KW-0798">TonB box</keyword>
<dbReference type="NCBIfam" id="TIGR04057">
    <property type="entry name" value="SusC_RagA_signa"/>
    <property type="match status" value="1"/>
</dbReference>
<keyword evidence="1" id="KW-1134">Transmembrane beta strand</keyword>
<keyword evidence="3" id="KW-0732">Signal</keyword>
<dbReference type="Gene3D" id="2.170.130.10">
    <property type="entry name" value="TonB-dependent receptor, plug domain"/>
    <property type="match status" value="1"/>
</dbReference>
<evidence type="ECO:0000259" key="4">
    <source>
        <dbReference type="Pfam" id="PF00593"/>
    </source>
</evidence>
<dbReference type="Pfam" id="PF07715">
    <property type="entry name" value="Plug"/>
    <property type="match status" value="1"/>
</dbReference>
<feature type="domain" description="TonB-dependent receptor plug" evidence="5">
    <location>
        <begin position="112"/>
        <end position="222"/>
    </location>
</feature>
<protein>
    <submittedName>
        <fullName evidence="6">TonB-dependent receptor</fullName>
    </submittedName>
</protein>
<dbReference type="Proteomes" id="UP000278351">
    <property type="component" value="Unassembled WGS sequence"/>
</dbReference>
<dbReference type="InterPro" id="IPR008969">
    <property type="entry name" value="CarboxyPept-like_regulatory"/>
</dbReference>
<dbReference type="GO" id="GO:0009279">
    <property type="term" value="C:cell outer membrane"/>
    <property type="evidence" value="ECO:0007669"/>
    <property type="project" value="UniProtKB-SubCell"/>
</dbReference>
<keyword evidence="1" id="KW-0998">Cell outer membrane</keyword>
<accession>A0A3N4PIV8</accession>
<feature type="chain" id="PRO_5018278822" evidence="3">
    <location>
        <begin position="20"/>
        <end position="1025"/>
    </location>
</feature>
<evidence type="ECO:0000259" key="5">
    <source>
        <dbReference type="Pfam" id="PF07715"/>
    </source>
</evidence>
<dbReference type="InterPro" id="IPR037066">
    <property type="entry name" value="Plug_dom_sf"/>
</dbReference>
<keyword evidence="7" id="KW-1185">Reference proteome</keyword>
<gene>
    <name evidence="6" type="ORF">EGT74_16465</name>
</gene>
<dbReference type="EMBL" id="RPDH01000002">
    <property type="protein sequence ID" value="RPE08632.1"/>
    <property type="molecule type" value="Genomic_DNA"/>
</dbReference>
<dbReference type="FunFam" id="2.170.130.10:FF:000003">
    <property type="entry name" value="SusC/RagA family TonB-linked outer membrane protein"/>
    <property type="match status" value="1"/>
</dbReference>
<comment type="caution">
    <text evidence="6">The sequence shown here is derived from an EMBL/GenBank/DDBJ whole genome shotgun (WGS) entry which is preliminary data.</text>
</comment>
<dbReference type="InterPro" id="IPR000531">
    <property type="entry name" value="Beta-barrel_TonB"/>
</dbReference>
<keyword evidence="1 2" id="KW-0472">Membrane</keyword>
<evidence type="ECO:0000313" key="7">
    <source>
        <dbReference type="Proteomes" id="UP000278351"/>
    </source>
</evidence>
<comment type="subcellular location">
    <subcellularLocation>
        <location evidence="1">Cell outer membrane</location>
        <topology evidence="1">Multi-pass membrane protein</topology>
    </subcellularLocation>
</comment>
<dbReference type="InterPro" id="IPR012910">
    <property type="entry name" value="Plug_dom"/>
</dbReference>
<dbReference type="PROSITE" id="PS52016">
    <property type="entry name" value="TONB_DEPENDENT_REC_3"/>
    <property type="match status" value="1"/>
</dbReference>
<evidence type="ECO:0000256" key="1">
    <source>
        <dbReference type="PROSITE-ProRule" id="PRU01360"/>
    </source>
</evidence>
<keyword evidence="1" id="KW-0813">Transport</keyword>
<evidence type="ECO:0000313" key="6">
    <source>
        <dbReference type="EMBL" id="RPE08632.1"/>
    </source>
</evidence>
<evidence type="ECO:0000256" key="3">
    <source>
        <dbReference type="SAM" id="SignalP"/>
    </source>
</evidence>
<comment type="similarity">
    <text evidence="1 2">Belongs to the TonB-dependent receptor family.</text>
</comment>
<keyword evidence="6" id="KW-0675">Receptor</keyword>
<dbReference type="OrthoDB" id="9768177at2"/>
<proteinExistence type="inferred from homology"/>
<dbReference type="InterPro" id="IPR023996">
    <property type="entry name" value="TonB-dep_OMP_SusC/RagA"/>
</dbReference>
<dbReference type="RefSeq" id="WP_123847631.1">
    <property type="nucleotide sequence ID" value="NZ_RPDH01000002.1"/>
</dbReference>
<keyword evidence="1" id="KW-0812">Transmembrane</keyword>
<dbReference type="InterPro" id="IPR039426">
    <property type="entry name" value="TonB-dep_rcpt-like"/>
</dbReference>
<feature type="domain" description="TonB-dependent receptor-like beta-barrel" evidence="4">
    <location>
        <begin position="421"/>
        <end position="891"/>
    </location>
</feature>
<dbReference type="InterPro" id="IPR023997">
    <property type="entry name" value="TonB-dep_OMP_SusC/RagA_CS"/>
</dbReference>
<name>A0A3N4PIV8_9BACT</name>
<dbReference type="NCBIfam" id="TIGR04056">
    <property type="entry name" value="OMP_RagA_SusC"/>
    <property type="match status" value="1"/>
</dbReference>
<reference evidence="6 7" key="1">
    <citation type="submission" date="2018-11" db="EMBL/GenBank/DDBJ databases">
        <title>Chitinophaga lutea sp.nov., isolate from arsenic contaminated soil.</title>
        <authorList>
            <person name="Zong Y."/>
        </authorList>
    </citation>
    <scope>NUCLEOTIDE SEQUENCE [LARGE SCALE GENOMIC DNA]</scope>
    <source>
        <strain evidence="6 7">ZY74</strain>
    </source>
</reference>
<dbReference type="Pfam" id="PF00593">
    <property type="entry name" value="TonB_dep_Rec_b-barrel"/>
    <property type="match status" value="1"/>
</dbReference>
<dbReference type="Pfam" id="PF13715">
    <property type="entry name" value="CarbopepD_reg_2"/>
    <property type="match status" value="1"/>
</dbReference>
<organism evidence="6 7">
    <name type="scientific">Chitinophaga lutea</name>
    <dbReference type="NCBI Taxonomy" id="2488634"/>
    <lineage>
        <taxon>Bacteria</taxon>
        <taxon>Pseudomonadati</taxon>
        <taxon>Bacteroidota</taxon>
        <taxon>Chitinophagia</taxon>
        <taxon>Chitinophagales</taxon>
        <taxon>Chitinophagaceae</taxon>
        <taxon>Chitinophaga</taxon>
    </lineage>
</organism>
<dbReference type="SUPFAM" id="SSF56935">
    <property type="entry name" value="Porins"/>
    <property type="match status" value="1"/>
</dbReference>
<sequence length="1025" mass="114944">MKQIISIILFSILAINAMAQGRKVTGTVTDKDGPVPYATIKEAADPKNGVLTDDKGQFAIVLKSGNELVISSVGYASKTVNVKGKNSIEVLMDNAVTGLGEVVTVGFAKQKKMTSTGAVSMITGKELRQSPAASIQNSLVGRLPGFFQQQQSGQPGRDGANFFIRGVSSYNDGTSQPLIIVDDIEYSYDAVSQIDPNEVESIAILKDASTTAIYGIKGANGVLVITTRRGKQGPPKITFRSETGFQQPTVYRKPLPSHEAIPLLMEQATNSNTALPPILPQAYTTPEALEHFRLGDEPYKYPNVNWYDEVMKNNTVQQRNNLDISGGTEAVRYFVSLGYIFQNGIMKDLPKDEDFNSNYYLKRYNFRSNLDVDVTKDLSLRLDLSARLSEINEPNFPDVMAGGAWPFWRRITSGLLAPWVYPVYNPDGSFGGRKDFTLNPVGILKYAGYLREYNNDLNLNLTANHKLDFITKGLAVRGTLAYTNDYQSRRSQTRGRFPVYEYVAGADRYDAVFPTLSRIPVLAEDAGWQSGREKPQRILNTQLMLDYRRAFGKHTLYSLALFNQRTRIDAADVPENFRGYSFRLGYDYHSKYLLEFNMGYNGTDRFKASKRYGYFPAVSAGWNISEEPFFKDNVRFVDQLKLRGSYGEVGSDRFGNSFQYLYEEIYSKPSQDYNFGESPNTYPVVTPGALANDDVRWERERKLDLGIELRLFKGKLEVIADYFDNLRYDILTTRGTVPAFAGLSLPPVNVGRVSNKGYELDISHNNKIGNVGYFVKGNFSFAKNLVLYRDEPKNAANPLLAQTGRPIGQIYGYTFDGFYYDDADVAKSPQVVGKTVQPGDIKFKDINGDGLINANDIGPIGFPNLPQVTYGFSTGFSYKDLDFSVMFQGAARGSMDASTLLQIGNSNGLPSEIHKKRWTPETRDVAEYPRLGGVNFDLSTFWLRPVDYLRLKNLEIGYHIPKSFSRRVGVQDIRFYANGLNLMTWYNLKIYDVDPESQRGGGQVEAYSKYPQQKIYNFGLQVSFK</sequence>
<feature type="signal peptide" evidence="3">
    <location>
        <begin position="1"/>
        <end position="19"/>
    </location>
</feature>